<dbReference type="InterPro" id="IPR013783">
    <property type="entry name" value="Ig-like_fold"/>
</dbReference>
<dbReference type="OrthoDB" id="25008at2"/>
<dbReference type="SUPFAM" id="SSF49299">
    <property type="entry name" value="PKD domain"/>
    <property type="match status" value="1"/>
</dbReference>
<dbReference type="AlphaFoldDB" id="A0A2K3V2A0"/>
<organism evidence="2 3">
    <name type="scientific">Deinococcus koreensis</name>
    <dbReference type="NCBI Taxonomy" id="2054903"/>
    <lineage>
        <taxon>Bacteria</taxon>
        <taxon>Thermotogati</taxon>
        <taxon>Deinococcota</taxon>
        <taxon>Deinococci</taxon>
        <taxon>Deinococcales</taxon>
        <taxon>Deinococcaceae</taxon>
        <taxon>Deinococcus</taxon>
    </lineage>
</organism>
<name>A0A2K3V2A0_9DEIO</name>
<reference evidence="2 3" key="1">
    <citation type="submission" date="2018-01" db="EMBL/GenBank/DDBJ databases">
        <title>Deinococcus koreensis sp. nov., a radiation-resistant bacterium isolated from river water.</title>
        <authorList>
            <person name="Choi A."/>
        </authorList>
    </citation>
    <scope>NUCLEOTIDE SEQUENCE [LARGE SCALE GENOMIC DNA]</scope>
    <source>
        <strain evidence="2 3">SJW1-2</strain>
    </source>
</reference>
<evidence type="ECO:0000256" key="1">
    <source>
        <dbReference type="SAM" id="SignalP"/>
    </source>
</evidence>
<dbReference type="InterPro" id="IPR036582">
    <property type="entry name" value="Mao_N_sf"/>
</dbReference>
<keyword evidence="1" id="KW-0732">Signal</keyword>
<feature type="chain" id="PRO_5014459331" evidence="1">
    <location>
        <begin position="16"/>
        <end position="575"/>
    </location>
</feature>
<dbReference type="SUPFAM" id="SSF55383">
    <property type="entry name" value="Copper amine oxidase, domain N"/>
    <property type="match status" value="1"/>
</dbReference>
<dbReference type="Gene3D" id="2.60.40.10">
    <property type="entry name" value="Immunoglobulins"/>
    <property type="match status" value="1"/>
</dbReference>
<dbReference type="EMBL" id="PPPD01000001">
    <property type="protein sequence ID" value="PNY82920.1"/>
    <property type="molecule type" value="Genomic_DNA"/>
</dbReference>
<sequence length="575" mass="60261">MGAALLALSGGAAQAAPAAASVGSVQLTFSVDQAAVYVNGEATQWSSPPRLVGGRAMLPLRDAAALLDQPLNTTGAIGSGQLQLGRLLVDTRRVSGVLAGAPQPEGTVAALGGVLYVSARTLADALNANLVAEGDAGRTMTLTALRDGGNPLAPQARFSTDKNVYAPGERVVYTEYAFDPDGADITSRKWTGRQDAYFQPGTYTVTLNVTNSRGLLSRPYTRTIQVTGAPMDSPLTYALKYASPGDSFPDPQVLNYPSALAVPVAGETSPLIFSDSPEVPTQSGILYQDTVQGRARMLAYHLNGLGRPARLYILARNLDERPVDIRTTRLGETAPTRIEGTLGQVTLMEYFASTGGSLLTLSPGSTAAVYASPTLSPGSGVNLMQDLVTSGRVELTILMLEDTLPPSAQVAQQLPYLKPDGKHVRGTFPGAVRRLRVTLGSLPTRIVIGDGRVDPALTGTDALTGQSVKLSGNYGVLYDLEVNGAAGAAVALSPRGGLYRGAMNVLDGPIVQTIKLPRVGSALKPSEPTLLWRAQSDRLNIDFVPASGSNLPISLVFYRARSLSGFGGVIKTYQP</sequence>
<dbReference type="InterPro" id="IPR035986">
    <property type="entry name" value="PKD_dom_sf"/>
</dbReference>
<comment type="caution">
    <text evidence="2">The sequence shown here is derived from an EMBL/GenBank/DDBJ whole genome shotgun (WGS) entry which is preliminary data.</text>
</comment>
<dbReference type="RefSeq" id="WP_103313351.1">
    <property type="nucleotide sequence ID" value="NZ_PPPD01000001.1"/>
</dbReference>
<keyword evidence="3" id="KW-1185">Reference proteome</keyword>
<feature type="signal peptide" evidence="1">
    <location>
        <begin position="1"/>
        <end position="15"/>
    </location>
</feature>
<evidence type="ECO:0000313" key="3">
    <source>
        <dbReference type="Proteomes" id="UP000236379"/>
    </source>
</evidence>
<accession>A0A2K3V2A0</accession>
<proteinExistence type="predicted"/>
<dbReference type="Proteomes" id="UP000236379">
    <property type="component" value="Unassembled WGS sequence"/>
</dbReference>
<evidence type="ECO:0000313" key="2">
    <source>
        <dbReference type="EMBL" id="PNY82920.1"/>
    </source>
</evidence>
<gene>
    <name evidence="2" type="ORF">CVO96_07685</name>
</gene>
<protein>
    <submittedName>
        <fullName evidence="2">Copper amine oxidase</fullName>
    </submittedName>
</protein>